<dbReference type="GO" id="GO:0005739">
    <property type="term" value="C:mitochondrion"/>
    <property type="evidence" value="ECO:0007669"/>
    <property type="project" value="TreeGrafter"/>
</dbReference>
<keyword evidence="8" id="KW-1015">Disulfide bond</keyword>
<evidence type="ECO:0000256" key="6">
    <source>
        <dbReference type="ARBA" id="ARBA00022933"/>
    </source>
</evidence>
<evidence type="ECO:0000256" key="13">
    <source>
        <dbReference type="RuleBase" id="RU003691"/>
    </source>
</evidence>
<evidence type="ECO:0000256" key="2">
    <source>
        <dbReference type="ARBA" id="ARBA00012610"/>
    </source>
</evidence>
<feature type="binding site" evidence="11">
    <location>
        <begin position="210"/>
        <end position="217"/>
    </location>
    <ligand>
        <name>NAD(+)</name>
        <dbReference type="ChEBI" id="CHEBI:57540"/>
    </ligand>
</feature>
<dbReference type="GO" id="GO:0034599">
    <property type="term" value="P:cellular response to oxidative stress"/>
    <property type="evidence" value="ECO:0007669"/>
    <property type="project" value="TreeGrafter"/>
</dbReference>
<keyword evidence="6" id="KW-0712">Selenocysteine</keyword>
<evidence type="ECO:0000256" key="4">
    <source>
        <dbReference type="ARBA" id="ARBA00022827"/>
    </source>
</evidence>
<evidence type="ECO:0000313" key="16">
    <source>
        <dbReference type="EMBL" id="CAD9140782.1"/>
    </source>
</evidence>
<evidence type="ECO:0000256" key="7">
    <source>
        <dbReference type="ARBA" id="ARBA00023002"/>
    </source>
</evidence>
<dbReference type="GO" id="GO:0006749">
    <property type="term" value="P:glutathione metabolic process"/>
    <property type="evidence" value="ECO:0007669"/>
    <property type="project" value="TreeGrafter"/>
</dbReference>
<dbReference type="SUPFAM" id="SSF55424">
    <property type="entry name" value="FAD/NAD-linked reductases, dimerisation (C-terminal) domain"/>
    <property type="match status" value="1"/>
</dbReference>
<feature type="binding site" evidence="11">
    <location>
        <position position="80"/>
    </location>
    <ligand>
        <name>FAD</name>
        <dbReference type="ChEBI" id="CHEBI:57692"/>
    </ligand>
</feature>
<accession>A0A7S1QJK3</accession>
<dbReference type="PRINTS" id="PR00368">
    <property type="entry name" value="FADPNR"/>
</dbReference>
<keyword evidence="11" id="KW-0547">Nucleotide-binding</keyword>
<reference evidence="16" key="1">
    <citation type="submission" date="2021-01" db="EMBL/GenBank/DDBJ databases">
        <authorList>
            <person name="Corre E."/>
            <person name="Pelletier E."/>
            <person name="Niang G."/>
            <person name="Scheremetjew M."/>
            <person name="Finn R."/>
            <person name="Kale V."/>
            <person name="Holt S."/>
            <person name="Cochrane G."/>
            <person name="Meng A."/>
            <person name="Brown T."/>
            <person name="Cohen L."/>
        </authorList>
    </citation>
    <scope>NUCLEOTIDE SEQUENCE</scope>
    <source>
        <strain evidence="16">CCAP 1951/1</strain>
    </source>
</reference>
<feature type="binding site" evidence="11">
    <location>
        <position position="344"/>
    </location>
    <ligand>
        <name>FAD</name>
        <dbReference type="ChEBI" id="CHEBI:57692"/>
    </ligand>
</feature>
<evidence type="ECO:0000256" key="5">
    <source>
        <dbReference type="ARBA" id="ARBA00022857"/>
    </source>
</evidence>
<sequence length="505" mass="54006">MADKEAVRAAAVDPDTDGQLAEFDFDLAIIGGGSGGLAAGKKAADLGAKVALFDFVNPSPAGTTWGLGGTCVNVGCIPKKLMHQAALLGEAAKHSAPHFGWPEAGEAHQCDWSTLVGNVTNHIKSLNFGYRTELMKRSVKYINAYARFVDRYTLEATDKKGEKTKYTARRFIVATGGRPTLLDIPGVEHCISSDDIFKLKQDPGKTLCVGASYVSLECAGFLNGIGRETAVMMRSIPLRGFDQQMAALAVGHMEKCGIRFIKGAVPSKIEKLDDGKLKVTYAASNDEGMAGEEVFDTVLLAVGRKPETKAIGLNDLGVELSKSGHVVIDAYDRTSVANIYAIGDIVQGGLELTPVAIAAGKRLADRLFGKGTQLMTYNDVPTTVFTPLEYGAVGLSEEDAQAKYGFIEVYHTYFTPLEWTVPHLGDNGCYMKLIVNPFDNERVLGFHILSPNAGEITQAVGVAITCKATKADFDNTIGIHPVIAETMCDLHISKSSGDDPTKTGC</sequence>
<evidence type="ECO:0000256" key="9">
    <source>
        <dbReference type="ARBA" id="ARBA00023284"/>
    </source>
</evidence>
<evidence type="ECO:0000256" key="1">
    <source>
        <dbReference type="ARBA" id="ARBA00007532"/>
    </source>
</evidence>
<gene>
    <name evidence="16" type="ORF">NDES1114_LOCUS27563</name>
</gene>
<feature type="disulfide bond" description="Redox-active" evidence="12">
    <location>
        <begin position="71"/>
        <end position="76"/>
    </location>
</feature>
<keyword evidence="7 13" id="KW-0560">Oxidoreductase</keyword>
<dbReference type="InterPro" id="IPR023753">
    <property type="entry name" value="FAD/NAD-binding_dom"/>
</dbReference>
<dbReference type="PRINTS" id="PR00411">
    <property type="entry name" value="PNDRDTASEI"/>
</dbReference>
<dbReference type="InterPro" id="IPR012999">
    <property type="entry name" value="Pyr_OxRdtase_I_AS"/>
</dbReference>
<dbReference type="AlphaFoldDB" id="A0A7S1QJK3"/>
<comment type="cofactor">
    <cofactor evidence="11">
        <name>FAD</name>
        <dbReference type="ChEBI" id="CHEBI:57692"/>
    </cofactor>
    <text evidence="11">Binds 1 FAD per subunit.</text>
</comment>
<keyword evidence="11" id="KW-0520">NAD</keyword>
<dbReference type="InterPro" id="IPR046952">
    <property type="entry name" value="GSHR/TRXR-like"/>
</dbReference>
<dbReference type="InterPro" id="IPR016156">
    <property type="entry name" value="FAD/NAD-linked_Rdtase_dimer_sf"/>
</dbReference>
<evidence type="ECO:0000256" key="11">
    <source>
        <dbReference type="PIRSR" id="PIRSR000350-3"/>
    </source>
</evidence>
<protein>
    <recommendedName>
        <fullName evidence="2">thioredoxin-disulfide reductase (NADPH)</fullName>
        <ecNumber evidence="2">1.8.1.9</ecNumber>
    </recommendedName>
</protein>
<proteinExistence type="inferred from homology"/>
<dbReference type="InterPro" id="IPR004099">
    <property type="entry name" value="Pyr_nucl-diS_OxRdtase_dimer"/>
</dbReference>
<dbReference type="InterPro" id="IPR006338">
    <property type="entry name" value="Thioredoxin/glutathione_Rdtase"/>
</dbReference>
<evidence type="ECO:0000256" key="12">
    <source>
        <dbReference type="PIRSR" id="PIRSR000350-4"/>
    </source>
</evidence>
<evidence type="ECO:0000259" key="15">
    <source>
        <dbReference type="Pfam" id="PF07992"/>
    </source>
</evidence>
<dbReference type="FunFam" id="3.30.390.30:FF:000004">
    <property type="entry name" value="Thioredoxin reductase 1, cytoplasmic"/>
    <property type="match status" value="1"/>
</dbReference>
<feature type="domain" description="FAD/NAD(P)-binding" evidence="15">
    <location>
        <begin position="25"/>
        <end position="360"/>
    </location>
</feature>
<dbReference type="Pfam" id="PF02852">
    <property type="entry name" value="Pyr_redox_dim"/>
    <property type="match status" value="1"/>
</dbReference>
<name>A0A7S1QJK3_NEODS</name>
<dbReference type="Gene3D" id="3.30.390.30">
    <property type="match status" value="1"/>
</dbReference>
<dbReference type="GO" id="GO:0050660">
    <property type="term" value="F:flavin adenine dinucleotide binding"/>
    <property type="evidence" value="ECO:0007669"/>
    <property type="project" value="InterPro"/>
</dbReference>
<keyword evidence="4 11" id="KW-0274">FAD</keyword>
<organism evidence="16">
    <name type="scientific">Neobodo designis</name>
    <name type="common">Flagellated protozoan</name>
    <name type="synonym">Bodo designis</name>
    <dbReference type="NCBI Taxonomy" id="312471"/>
    <lineage>
        <taxon>Eukaryota</taxon>
        <taxon>Discoba</taxon>
        <taxon>Euglenozoa</taxon>
        <taxon>Kinetoplastea</taxon>
        <taxon>Metakinetoplastina</taxon>
        <taxon>Neobodonida</taxon>
        <taxon>Neobodo</taxon>
    </lineage>
</organism>
<dbReference type="GO" id="GO:0004362">
    <property type="term" value="F:glutathione-disulfide reductase (NADPH) activity"/>
    <property type="evidence" value="ECO:0007669"/>
    <property type="project" value="TreeGrafter"/>
</dbReference>
<comment type="similarity">
    <text evidence="1 13">Belongs to the class-I pyridine nucleotide-disulfide oxidoreductase family.</text>
</comment>
<keyword evidence="5" id="KW-0521">NADP</keyword>
<dbReference type="PANTHER" id="PTHR42737">
    <property type="entry name" value="GLUTATHIONE REDUCTASE"/>
    <property type="match status" value="1"/>
</dbReference>
<evidence type="ECO:0000256" key="10">
    <source>
        <dbReference type="PIRSR" id="PIRSR000350-2"/>
    </source>
</evidence>
<dbReference type="FunFam" id="3.50.50.60:FF:000012">
    <property type="entry name" value="Thioredoxin reductase 1, cytoplasmic"/>
    <property type="match status" value="1"/>
</dbReference>
<feature type="active site" description="Proton acceptor" evidence="10">
    <location>
        <position position="480"/>
    </location>
</feature>
<keyword evidence="9 13" id="KW-0676">Redox-active center</keyword>
<dbReference type="GO" id="GO:0005829">
    <property type="term" value="C:cytosol"/>
    <property type="evidence" value="ECO:0007669"/>
    <property type="project" value="TreeGrafter"/>
</dbReference>
<feature type="binding site" evidence="11">
    <location>
        <position position="303"/>
    </location>
    <ligand>
        <name>NAD(+)</name>
        <dbReference type="ChEBI" id="CHEBI:57540"/>
    </ligand>
</feature>
<dbReference type="SUPFAM" id="SSF51905">
    <property type="entry name" value="FAD/NAD(P)-binding domain"/>
    <property type="match status" value="1"/>
</dbReference>
<dbReference type="PANTHER" id="PTHR42737:SF8">
    <property type="entry name" value="THIOREDOXIN-DISULFIDE REDUCTASE"/>
    <property type="match status" value="1"/>
</dbReference>
<dbReference type="InterPro" id="IPR001100">
    <property type="entry name" value="Pyr_nuc-diS_OxRdtase"/>
</dbReference>
<keyword evidence="3 13" id="KW-0285">Flavoprotein</keyword>
<dbReference type="NCBIfam" id="TIGR01438">
    <property type="entry name" value="TGR"/>
    <property type="match status" value="1"/>
</dbReference>
<dbReference type="Pfam" id="PF07992">
    <property type="entry name" value="Pyr_redox_2"/>
    <property type="match status" value="1"/>
</dbReference>
<dbReference type="EMBL" id="HBGF01041165">
    <property type="protein sequence ID" value="CAD9140782.1"/>
    <property type="molecule type" value="Transcribed_RNA"/>
</dbReference>
<dbReference type="PROSITE" id="PS00076">
    <property type="entry name" value="PYRIDINE_REDOX_1"/>
    <property type="match status" value="1"/>
</dbReference>
<dbReference type="GO" id="GO:0004791">
    <property type="term" value="F:thioredoxin-disulfide reductase (NADPH) activity"/>
    <property type="evidence" value="ECO:0007669"/>
    <property type="project" value="UniProtKB-EC"/>
</dbReference>
<dbReference type="EC" id="1.8.1.9" evidence="2"/>
<evidence type="ECO:0000259" key="14">
    <source>
        <dbReference type="Pfam" id="PF02852"/>
    </source>
</evidence>
<dbReference type="GO" id="GO:0045454">
    <property type="term" value="P:cell redox homeostasis"/>
    <property type="evidence" value="ECO:0007669"/>
    <property type="project" value="InterPro"/>
</dbReference>
<dbReference type="InterPro" id="IPR036188">
    <property type="entry name" value="FAD/NAD-bd_sf"/>
</dbReference>
<evidence type="ECO:0000256" key="8">
    <source>
        <dbReference type="ARBA" id="ARBA00023157"/>
    </source>
</evidence>
<evidence type="ECO:0000256" key="3">
    <source>
        <dbReference type="ARBA" id="ARBA00022630"/>
    </source>
</evidence>
<dbReference type="PIRSF" id="PIRSF000350">
    <property type="entry name" value="Mercury_reductase_MerA"/>
    <property type="match status" value="1"/>
</dbReference>
<dbReference type="Gene3D" id="3.50.50.60">
    <property type="entry name" value="FAD/NAD(P)-binding domain"/>
    <property type="match status" value="2"/>
</dbReference>
<feature type="domain" description="Pyridine nucleotide-disulphide oxidoreductase dimerisation" evidence="14">
    <location>
        <begin position="380"/>
        <end position="487"/>
    </location>
</feature>